<accession>A0ABR1FCL1</accession>
<feature type="region of interest" description="Disordered" evidence="2">
    <location>
        <begin position="528"/>
        <end position="551"/>
    </location>
</feature>
<feature type="compositionally biased region" description="Polar residues" evidence="2">
    <location>
        <begin position="107"/>
        <end position="127"/>
    </location>
</feature>
<feature type="compositionally biased region" description="Low complexity" evidence="2">
    <location>
        <begin position="163"/>
        <end position="177"/>
    </location>
</feature>
<dbReference type="RefSeq" id="XP_064769926.1">
    <property type="nucleotide sequence ID" value="XM_064912126.1"/>
</dbReference>
<feature type="compositionally biased region" description="Low complexity" evidence="2">
    <location>
        <begin position="418"/>
        <end position="439"/>
    </location>
</feature>
<sequence>MTTLSRTEDLQHDSRTSNMFVVPSILDSTMSTEYRWATDSVAGGNDRLQRLASPFFDHGELSRLTEEDSAVQNDETSRVKHLAELLDEFNQTHPTAPNKPAAATVVQDPNSGSDLTTSTGFTSTAESSLPVRPEMQTAGSPGAKGPTSKVNEAAMTREEAEFSRSSVASSPASFDSRSYGDSDYNTETIRLNNPANPDRTSKTQSKSQEQARKPSEVITDPAANFTPMRSKSAGAAENQSPSSRPHQTLANGDTTFLLKQLRQLTVECENRDNLISEMQTKEKEFERKERQWETQQREFKKQQQDLLRQQEMQFQRMLAQIESRSRAQTAAADAETKDLTADLPLAQSSGVKDRVTLESVADSDLESVAEEVSFGYAFDQSRTGIYEPFERDRAAAAAAVPPPVAVEDTVVVHPIPKRPAQVQKPQPVKPGPSSSPAAARTEEELRLLESLSASLRHSLSLEQNLEDARSEIGRLQGLVENLLKQKQNADLQARVSPLLQPVSSTPPFDKEHVTFHKISPSISPVKAAVPPPSFSGNNATNGDSSAPPLSEKTGELEKLVAEYGREIAKLKGRASVMGPADMPDARSYTAFKSDKLYYRLQMDKVDELGVSELGNIVKNILLQLNIPFSELQTCIMSLPVHFENEDRYMHFANDVHRALYYGSQIDPDGTLPLGEGSLHEMECLGEMLARIEKLARAAERREKKRRAAAGRQ</sequence>
<organism evidence="3 4">
    <name type="scientific">Myxozyma melibiosi</name>
    <dbReference type="NCBI Taxonomy" id="54550"/>
    <lineage>
        <taxon>Eukaryota</taxon>
        <taxon>Fungi</taxon>
        <taxon>Dikarya</taxon>
        <taxon>Ascomycota</taxon>
        <taxon>Saccharomycotina</taxon>
        <taxon>Lipomycetes</taxon>
        <taxon>Lipomycetales</taxon>
        <taxon>Lipomycetaceae</taxon>
        <taxon>Myxozyma</taxon>
    </lineage>
</organism>
<gene>
    <name evidence="3" type="ORF">BZA70DRAFT_275279</name>
</gene>
<feature type="compositionally biased region" description="Polar residues" evidence="2">
    <location>
        <begin position="534"/>
        <end position="544"/>
    </location>
</feature>
<feature type="compositionally biased region" description="Polar residues" evidence="2">
    <location>
        <begin position="237"/>
        <end position="250"/>
    </location>
</feature>
<feature type="region of interest" description="Disordered" evidence="2">
    <location>
        <begin position="417"/>
        <end position="441"/>
    </location>
</feature>
<feature type="region of interest" description="Disordered" evidence="2">
    <location>
        <begin position="91"/>
        <end position="250"/>
    </location>
</feature>
<protein>
    <submittedName>
        <fullName evidence="3">Uncharacterized protein</fullName>
    </submittedName>
</protein>
<evidence type="ECO:0000256" key="2">
    <source>
        <dbReference type="SAM" id="MobiDB-lite"/>
    </source>
</evidence>
<dbReference type="Proteomes" id="UP001498771">
    <property type="component" value="Unassembled WGS sequence"/>
</dbReference>
<feature type="compositionally biased region" description="Polar residues" evidence="2">
    <location>
        <begin position="183"/>
        <end position="195"/>
    </location>
</feature>
<name>A0ABR1FCL1_9ASCO</name>
<dbReference type="InterPro" id="IPR021750">
    <property type="entry name" value="Sid4-like"/>
</dbReference>
<evidence type="ECO:0000256" key="1">
    <source>
        <dbReference type="SAM" id="Coils"/>
    </source>
</evidence>
<keyword evidence="4" id="KW-1185">Reference proteome</keyword>
<evidence type="ECO:0000313" key="4">
    <source>
        <dbReference type="Proteomes" id="UP001498771"/>
    </source>
</evidence>
<reference evidence="3 4" key="1">
    <citation type="submission" date="2024-03" db="EMBL/GenBank/DDBJ databases">
        <title>Genome-scale model development and genomic sequencing of the oleaginous clade Lipomyces.</title>
        <authorList>
            <consortium name="Lawrence Berkeley National Laboratory"/>
            <person name="Czajka J.J."/>
            <person name="Han Y."/>
            <person name="Kim J."/>
            <person name="Mondo S.J."/>
            <person name="Hofstad B.A."/>
            <person name="Robles A."/>
            <person name="Haridas S."/>
            <person name="Riley R."/>
            <person name="LaButti K."/>
            <person name="Pangilinan J."/>
            <person name="Andreopoulos W."/>
            <person name="Lipzen A."/>
            <person name="Yan J."/>
            <person name="Wang M."/>
            <person name="Ng V."/>
            <person name="Grigoriev I.V."/>
            <person name="Spatafora J.W."/>
            <person name="Magnuson J.K."/>
            <person name="Baker S.E."/>
            <person name="Pomraning K.R."/>
        </authorList>
    </citation>
    <scope>NUCLEOTIDE SEQUENCE [LARGE SCALE GENOMIC DNA]</scope>
    <source>
        <strain evidence="3 4">Phaff 52-87</strain>
    </source>
</reference>
<dbReference type="GeneID" id="90037638"/>
<proteinExistence type="predicted"/>
<keyword evidence="1" id="KW-0175">Coiled coil</keyword>
<feature type="coiled-coil region" evidence="1">
    <location>
        <begin position="271"/>
        <end position="298"/>
    </location>
</feature>
<evidence type="ECO:0000313" key="3">
    <source>
        <dbReference type="EMBL" id="KAK7206893.1"/>
    </source>
</evidence>
<dbReference type="EMBL" id="JBBJBU010000002">
    <property type="protein sequence ID" value="KAK7206893.1"/>
    <property type="molecule type" value="Genomic_DNA"/>
</dbReference>
<comment type="caution">
    <text evidence="3">The sequence shown here is derived from an EMBL/GenBank/DDBJ whole genome shotgun (WGS) entry which is preliminary data.</text>
</comment>
<dbReference type="Pfam" id="PF11778">
    <property type="entry name" value="SID"/>
    <property type="match status" value="1"/>
</dbReference>